<comment type="caution">
    <text evidence="3">The sequence shown here is derived from an EMBL/GenBank/DDBJ whole genome shotgun (WGS) entry which is preliminary data.</text>
</comment>
<sequence>MGLSITPVSAPLPLAAFRSAAALRAAVLEAVVLSGHLLLYPTGVLAERLAADAAAGGAGQRPPVLLLHGFTDNRSVFVLLRRALAADGLRRVETYNYSPFTRDLRTTAGQLARRVEELCERTGQEQIDLVGHSLGGLVARYYIQRLGGDARVRTLVTLGTPHAGTSVAPFMDAHPLVRQMRPGSEVMTELGAPAPGCRTRCVAFWSEFDGLMSPPGTARLDHPDLITENVLVTGIGHLALPVHPTVINAIRRTLDGPLPHPSPASDNAEVRRIAI</sequence>
<feature type="domain" description="AB hydrolase-1" evidence="2">
    <location>
        <begin position="62"/>
        <end position="167"/>
    </location>
</feature>
<dbReference type="RefSeq" id="WP_190183060.1">
    <property type="nucleotide sequence ID" value="NZ_BMVP01000002.1"/>
</dbReference>
<dbReference type="SUPFAM" id="SSF53474">
    <property type="entry name" value="alpha/beta-Hydrolases"/>
    <property type="match status" value="1"/>
</dbReference>
<keyword evidence="4" id="KW-1185">Reference proteome</keyword>
<name>A0ABQ3EL25_9ACTN</name>
<proteinExistence type="predicted"/>
<dbReference type="Gene3D" id="3.40.50.1820">
    <property type="entry name" value="alpha/beta hydrolase"/>
    <property type="match status" value="1"/>
</dbReference>
<dbReference type="PANTHER" id="PTHR37946">
    <property type="entry name" value="SLL1969 PROTEIN"/>
    <property type="match status" value="1"/>
</dbReference>
<reference evidence="4" key="1">
    <citation type="journal article" date="2019" name="Int. J. Syst. Evol. Microbiol.">
        <title>The Global Catalogue of Microorganisms (GCM) 10K type strain sequencing project: providing services to taxonomists for standard genome sequencing and annotation.</title>
        <authorList>
            <consortium name="The Broad Institute Genomics Platform"/>
            <consortium name="The Broad Institute Genome Sequencing Center for Infectious Disease"/>
            <person name="Wu L."/>
            <person name="Ma J."/>
        </authorList>
    </citation>
    <scope>NUCLEOTIDE SEQUENCE [LARGE SCALE GENOMIC DNA]</scope>
    <source>
        <strain evidence="4">JCM 4738</strain>
    </source>
</reference>
<evidence type="ECO:0000313" key="3">
    <source>
        <dbReference type="EMBL" id="GHB45067.1"/>
    </source>
</evidence>
<dbReference type="PANTHER" id="PTHR37946:SF1">
    <property type="entry name" value="SLL1969 PROTEIN"/>
    <property type="match status" value="1"/>
</dbReference>
<organism evidence="3 4">
    <name type="scientific">Streptomyces cirratus</name>
    <dbReference type="NCBI Taxonomy" id="68187"/>
    <lineage>
        <taxon>Bacteria</taxon>
        <taxon>Bacillati</taxon>
        <taxon>Actinomycetota</taxon>
        <taxon>Actinomycetes</taxon>
        <taxon>Kitasatosporales</taxon>
        <taxon>Streptomycetaceae</taxon>
        <taxon>Streptomyces</taxon>
    </lineage>
</organism>
<accession>A0ABQ3EL25</accession>
<gene>
    <name evidence="3" type="ORF">GCM10010347_13170</name>
</gene>
<evidence type="ECO:0000313" key="4">
    <source>
        <dbReference type="Proteomes" id="UP000642673"/>
    </source>
</evidence>
<dbReference type="InterPro" id="IPR000073">
    <property type="entry name" value="AB_hydrolase_1"/>
</dbReference>
<evidence type="ECO:0000259" key="2">
    <source>
        <dbReference type="Pfam" id="PF00561"/>
    </source>
</evidence>
<dbReference type="Proteomes" id="UP000642673">
    <property type="component" value="Unassembled WGS sequence"/>
</dbReference>
<feature type="region of interest" description="Disordered" evidence="1">
    <location>
        <begin position="255"/>
        <end position="275"/>
    </location>
</feature>
<evidence type="ECO:0000256" key="1">
    <source>
        <dbReference type="SAM" id="MobiDB-lite"/>
    </source>
</evidence>
<protein>
    <submittedName>
        <fullName evidence="3">Lipase</fullName>
    </submittedName>
</protein>
<dbReference type="EMBL" id="BMVP01000002">
    <property type="protein sequence ID" value="GHB45067.1"/>
    <property type="molecule type" value="Genomic_DNA"/>
</dbReference>
<dbReference type="Pfam" id="PF00561">
    <property type="entry name" value="Abhydrolase_1"/>
    <property type="match status" value="1"/>
</dbReference>
<dbReference type="InterPro" id="IPR029058">
    <property type="entry name" value="AB_hydrolase_fold"/>
</dbReference>